<organism evidence="4 5">
    <name type="scientific">Cordyceps javanica</name>
    <dbReference type="NCBI Taxonomy" id="43265"/>
    <lineage>
        <taxon>Eukaryota</taxon>
        <taxon>Fungi</taxon>
        <taxon>Dikarya</taxon>
        <taxon>Ascomycota</taxon>
        <taxon>Pezizomycotina</taxon>
        <taxon>Sordariomycetes</taxon>
        <taxon>Hypocreomycetidae</taxon>
        <taxon>Hypocreales</taxon>
        <taxon>Cordycipitaceae</taxon>
        <taxon>Cordyceps</taxon>
    </lineage>
</organism>
<evidence type="ECO:0000259" key="3">
    <source>
        <dbReference type="PROSITE" id="PS52045"/>
    </source>
</evidence>
<evidence type="ECO:0000313" key="4">
    <source>
        <dbReference type="EMBL" id="TQV90696.1"/>
    </source>
</evidence>
<dbReference type="Pfam" id="PF03080">
    <property type="entry name" value="Neprosin"/>
    <property type="match status" value="1"/>
</dbReference>
<protein>
    <recommendedName>
        <fullName evidence="3">Neprosin PEP catalytic domain-containing protein</fullName>
    </recommendedName>
</protein>
<evidence type="ECO:0000256" key="1">
    <source>
        <dbReference type="SAM" id="MobiDB-lite"/>
    </source>
</evidence>
<dbReference type="PANTHER" id="PTHR31589">
    <property type="entry name" value="PROTEIN, PUTATIVE (DUF239)-RELATED-RELATED"/>
    <property type="match status" value="1"/>
</dbReference>
<proteinExistence type="predicted"/>
<name>A0A545VKI5_9HYPO</name>
<evidence type="ECO:0000256" key="2">
    <source>
        <dbReference type="SAM" id="SignalP"/>
    </source>
</evidence>
<accession>A0A545VKI5</accession>
<reference evidence="4 5" key="1">
    <citation type="journal article" date="2019" name="Appl. Microbiol. Biotechnol.">
        <title>Genome sequence of Isaria javanica and comparative genome analysis insights into family S53 peptidase evolution in fungal entomopathogens.</title>
        <authorList>
            <person name="Lin R."/>
            <person name="Zhang X."/>
            <person name="Xin B."/>
            <person name="Zou M."/>
            <person name="Gao Y."/>
            <person name="Qin F."/>
            <person name="Hu Q."/>
            <person name="Xie B."/>
            <person name="Cheng X."/>
        </authorList>
    </citation>
    <scope>NUCLEOTIDE SEQUENCE [LARGE SCALE GENOMIC DNA]</scope>
    <source>
        <strain evidence="4 5">IJ1G</strain>
    </source>
</reference>
<gene>
    <name evidence="4" type="ORF">IF1G_10648</name>
</gene>
<keyword evidence="5" id="KW-1185">Reference proteome</keyword>
<dbReference type="InterPro" id="IPR053168">
    <property type="entry name" value="Glutamic_endopeptidase"/>
</dbReference>
<dbReference type="PROSITE" id="PS52045">
    <property type="entry name" value="NEPROSIN_PEP_CD"/>
    <property type="match status" value="1"/>
</dbReference>
<comment type="caution">
    <text evidence="4">The sequence shown here is derived from an EMBL/GenBank/DDBJ whole genome shotgun (WGS) entry which is preliminary data.</text>
</comment>
<dbReference type="Proteomes" id="UP000315783">
    <property type="component" value="Unassembled WGS sequence"/>
</dbReference>
<dbReference type="OrthoDB" id="1858978at2759"/>
<dbReference type="EMBL" id="SPUK01000024">
    <property type="protein sequence ID" value="TQV90696.1"/>
    <property type="molecule type" value="Genomic_DNA"/>
</dbReference>
<feature type="region of interest" description="Disordered" evidence="1">
    <location>
        <begin position="78"/>
        <end position="110"/>
    </location>
</feature>
<feature type="domain" description="Neprosin PEP catalytic" evidence="3">
    <location>
        <begin position="111"/>
        <end position="374"/>
    </location>
</feature>
<keyword evidence="2" id="KW-0732">Signal</keyword>
<feature type="signal peptide" evidence="2">
    <location>
        <begin position="1"/>
        <end position="20"/>
    </location>
</feature>
<feature type="chain" id="PRO_5021934127" description="Neprosin PEP catalytic domain-containing protein" evidence="2">
    <location>
        <begin position="21"/>
        <end position="376"/>
    </location>
</feature>
<dbReference type="PANTHER" id="PTHR31589:SF110">
    <property type="entry name" value="PROTEIN, PUTATIVE (DUF239)-RELATED"/>
    <property type="match status" value="1"/>
</dbReference>
<sequence>MRWQVLQAVAATLLANTATASYIHAQGLPVEKTVTLPDGQVIDWVRREIQGEIAQPPASPLSHDASFAQLSLSTFNETTRGPEGTVPIPRSDGRLPRTKVAPPHKTDRHRARRQYAGQHWYSSTAQSADSHGSSAALSMFRAYVARDDDFSLLQTAVVRLSVPGVGIQTVEAGWINYPAQTANPHLFTFFTTNAYQGYGDDVCGWNTEYRGWVQYDAEYYPGMELAPTSVPGGAQRDLQVQYRLDGGNWWLAVNGRWAGYYPAAMFVTRGNGAAATLADHADAVDWYGEIYQSEGPLTATDMGSGYFADAGYGYAAYIRNILLTGTDGKDSQYDGSGGVIVSDSSRYSIDTHFNSGTTWGSYFYLGGPGAGGVING</sequence>
<dbReference type="InterPro" id="IPR004314">
    <property type="entry name" value="Neprosin"/>
</dbReference>
<dbReference type="STRING" id="43265.A0A545VKI5"/>
<evidence type="ECO:0000313" key="5">
    <source>
        <dbReference type="Proteomes" id="UP000315783"/>
    </source>
</evidence>
<dbReference type="AlphaFoldDB" id="A0A545VKI5"/>